<dbReference type="AlphaFoldDB" id="A0A0X3PX76"/>
<feature type="repeat" description="ARM" evidence="1">
    <location>
        <begin position="328"/>
        <end position="371"/>
    </location>
</feature>
<dbReference type="PRINTS" id="PR01869">
    <property type="entry name" value="BCATNINFAMLY"/>
</dbReference>
<feature type="region of interest" description="Disordered" evidence="2">
    <location>
        <begin position="876"/>
        <end position="903"/>
    </location>
</feature>
<dbReference type="InterPro" id="IPR016024">
    <property type="entry name" value="ARM-type_fold"/>
</dbReference>
<feature type="repeat" description="ARM" evidence="1">
    <location>
        <begin position="244"/>
        <end position="286"/>
    </location>
</feature>
<dbReference type="InterPro" id="IPR011989">
    <property type="entry name" value="ARM-like"/>
</dbReference>
<dbReference type="GO" id="GO:0045296">
    <property type="term" value="F:cadherin binding"/>
    <property type="evidence" value="ECO:0007669"/>
    <property type="project" value="InterPro"/>
</dbReference>
<accession>A0A0X3PX76</accession>
<evidence type="ECO:0000256" key="1">
    <source>
        <dbReference type="PROSITE-ProRule" id="PRU00259"/>
    </source>
</evidence>
<feature type="compositionally biased region" description="Basic and acidic residues" evidence="2">
    <location>
        <begin position="139"/>
        <end position="149"/>
    </location>
</feature>
<dbReference type="PROSITE" id="PS50176">
    <property type="entry name" value="ARM_REPEAT"/>
    <property type="match status" value="4"/>
</dbReference>
<name>A0A0X3PX76_SCHSO</name>
<gene>
    <name evidence="3" type="primary">CTNB</name>
    <name evidence="3" type="ORF">TR142681</name>
</gene>
<reference evidence="3" key="1">
    <citation type="submission" date="2016-01" db="EMBL/GenBank/DDBJ databases">
        <title>Reference transcriptome for the parasite Schistocephalus solidus: insights into the molecular evolution of parasitism.</title>
        <authorList>
            <person name="Hebert F.O."/>
            <person name="Grambauer S."/>
            <person name="Barber I."/>
            <person name="Landry C.R."/>
            <person name="Aubin-Horth N."/>
        </authorList>
    </citation>
    <scope>NUCLEOTIDE SEQUENCE</scope>
</reference>
<proteinExistence type="predicted"/>
<dbReference type="Gene3D" id="1.25.10.10">
    <property type="entry name" value="Leucine-rich Repeat Variant"/>
    <property type="match status" value="1"/>
</dbReference>
<feature type="compositionally biased region" description="Low complexity" evidence="2">
    <location>
        <begin position="1008"/>
        <end position="1029"/>
    </location>
</feature>
<feature type="region of interest" description="Disordered" evidence="2">
    <location>
        <begin position="737"/>
        <end position="806"/>
    </location>
</feature>
<dbReference type="InterPro" id="IPR013284">
    <property type="entry name" value="Beta-catenin"/>
</dbReference>
<evidence type="ECO:0000313" key="3">
    <source>
        <dbReference type="EMBL" id="JAP56453.1"/>
    </source>
</evidence>
<dbReference type="GO" id="GO:0007155">
    <property type="term" value="P:cell adhesion"/>
    <property type="evidence" value="ECO:0007669"/>
    <property type="project" value="InterPro"/>
</dbReference>
<evidence type="ECO:0000256" key="2">
    <source>
        <dbReference type="SAM" id="MobiDB-lite"/>
    </source>
</evidence>
<dbReference type="SUPFAM" id="SSF48371">
    <property type="entry name" value="ARM repeat"/>
    <property type="match status" value="2"/>
</dbReference>
<feature type="repeat" description="ARM" evidence="1">
    <location>
        <begin position="409"/>
        <end position="451"/>
    </location>
</feature>
<feature type="compositionally biased region" description="Pro residues" evidence="2">
    <location>
        <begin position="760"/>
        <end position="779"/>
    </location>
</feature>
<feature type="region of interest" description="Disordered" evidence="2">
    <location>
        <begin position="1008"/>
        <end position="1070"/>
    </location>
</feature>
<feature type="repeat" description="ARM" evidence="1">
    <location>
        <begin position="451"/>
        <end position="488"/>
    </location>
</feature>
<dbReference type="PANTHER" id="PTHR45976">
    <property type="entry name" value="ARMADILLO SEGMENT POLARITY PROTEIN"/>
    <property type="match status" value="1"/>
</dbReference>
<organism evidence="3">
    <name type="scientific">Schistocephalus solidus</name>
    <name type="common">Tapeworm</name>
    <dbReference type="NCBI Taxonomy" id="70667"/>
    <lineage>
        <taxon>Eukaryota</taxon>
        <taxon>Metazoa</taxon>
        <taxon>Spiralia</taxon>
        <taxon>Lophotrochozoa</taxon>
        <taxon>Platyhelminthes</taxon>
        <taxon>Cestoda</taxon>
        <taxon>Eucestoda</taxon>
        <taxon>Diphyllobothriidea</taxon>
        <taxon>Diphyllobothriidae</taxon>
        <taxon>Schistocephalus</taxon>
    </lineage>
</organism>
<protein>
    <submittedName>
        <fullName evidence="3">Catenin beta</fullName>
    </submittedName>
</protein>
<sequence>MAGFDSPSKNGNSSRNDLSTCSYLSETYDLLEAPMQPLDKKQQTRLWQQNQYLADSGIQSALTTHAPSINSKLSIEEIEPDESILSQASGPYVPAWSSSGPMSAYPSESCLLSPGTPSAGSVIGMEPGNDVTSLTCSRSDPHVDPRGNKFPDIGTDEAESAIPELVRLIKDEDDQVVIYQASTMVFQLSKSEAIDALIQSKEMISCILSALNRTDDPETVRFLAGTLYNMSQTQTGLKEIFLANCVPCLVSLLNSPVESVLFYAITTLHNLLLHQEGAKAAVRQSGCLQKLTSLLQKNNIKFLTICTDCLQILALGHQESKLQILSGGGPTELIRILNTYQYEKLLWTTARVLKVLSVCTANKPVIIEEGGMEALSKHLLHISPRLVLNCLWTLRNLSDAATKLNDLQPLLHTLVQLLGSNDLNIVTCAAGILSNLTCNNSANKLIVYRRGGLRGLLHALGHSNAKEEILEPCMCALRHLTGRHEEEEKARYEFVSQLGGLGIVAHILHAATAGVCPELGLICQPPQNPLTSWTLIKAIVGLLRNLSMNTDNHRPMLESGIVSGLTLLIYAAQYEISKRKVVRSSNPPASQGQTIVQNVRLEEVVEAICFTMHMLAREPGTRLHLARFRAPNLNVGGFPPGSPSLSIFLMLLCSPRDCIQRVAAGVLVELSQDPESLEIIASCIPSVSTRLEELTRSRNEAVASYASALLLRLSEERRSAGSPMLMPLQHLDPLNTPPPSQAMTMDTGCPSPTDFASPHMQPPPPTQTQPYPPPLPPQQPYTRYPLPNQPQPYGGPHNQPAPMEPPAVAMSPPPGSLMAMVGPPPPAYGCAAGSPQQQQTLPLPQQTGHPHCYQQVNEGGYSPCWNSYGSDQCPDSSRIYGTNPPPPPPHCEQMYSGYPPPPTPMTRGPPCPAPSAYGSSPVGYYPPCAPSGHIHLRGNNGGCSDQPEYMDQQAPPPLPPETCVPMTSPIANPKQHTGCFSMDTSGYASPCSEKNSSYICAGAAGGIPPQTQSRQNPSSSSVNSLQPLPEVHQQATSAGSMHHPHHHQQPTSDEFMSVDEGRKPGVGGATCSDRWFSSAHMCLP</sequence>
<feature type="region of interest" description="Disordered" evidence="2">
    <location>
        <begin position="135"/>
        <end position="155"/>
    </location>
</feature>
<dbReference type="InterPro" id="IPR000225">
    <property type="entry name" value="Armadillo"/>
</dbReference>
<dbReference type="SMART" id="SM00185">
    <property type="entry name" value="ARM"/>
    <property type="match status" value="7"/>
</dbReference>
<dbReference type="EMBL" id="GEEE01006772">
    <property type="protein sequence ID" value="JAP56453.1"/>
    <property type="molecule type" value="Transcribed_RNA"/>
</dbReference>
<dbReference type="Pfam" id="PF00514">
    <property type="entry name" value="Arm"/>
    <property type="match status" value="2"/>
</dbReference>